<dbReference type="Pfam" id="PF00069">
    <property type="entry name" value="Pkinase"/>
    <property type="match status" value="1"/>
</dbReference>
<dbReference type="GO" id="GO:0006952">
    <property type="term" value="P:defense response"/>
    <property type="evidence" value="ECO:0007669"/>
    <property type="project" value="UniProtKB-ARBA"/>
</dbReference>
<dbReference type="SMART" id="SM00220">
    <property type="entry name" value="S_TKc"/>
    <property type="match status" value="1"/>
</dbReference>
<dbReference type="SUPFAM" id="SSF56112">
    <property type="entry name" value="Protein kinase-like (PK-like)"/>
    <property type="match status" value="1"/>
</dbReference>
<evidence type="ECO:0000256" key="20">
    <source>
        <dbReference type="ARBA" id="ARBA00047899"/>
    </source>
</evidence>
<proteinExistence type="inferred from homology"/>
<reference evidence="24 25" key="1">
    <citation type="journal article" date="2018" name="Proc. Natl. Acad. Sci. U.S.A.">
        <title>Draft genome sequence of Camellia sinensis var. sinensis provides insights into the evolution of the tea genome and tea quality.</title>
        <authorList>
            <person name="Wei C."/>
            <person name="Yang H."/>
            <person name="Wang S."/>
            <person name="Zhao J."/>
            <person name="Liu C."/>
            <person name="Gao L."/>
            <person name="Xia E."/>
            <person name="Lu Y."/>
            <person name="Tai Y."/>
            <person name="She G."/>
            <person name="Sun J."/>
            <person name="Cao H."/>
            <person name="Tong W."/>
            <person name="Gao Q."/>
            <person name="Li Y."/>
            <person name="Deng W."/>
            <person name="Jiang X."/>
            <person name="Wang W."/>
            <person name="Chen Q."/>
            <person name="Zhang S."/>
            <person name="Li H."/>
            <person name="Wu J."/>
            <person name="Wang P."/>
            <person name="Li P."/>
            <person name="Shi C."/>
            <person name="Zheng F."/>
            <person name="Jian J."/>
            <person name="Huang B."/>
            <person name="Shan D."/>
            <person name="Shi M."/>
            <person name="Fang C."/>
            <person name="Yue Y."/>
            <person name="Li F."/>
            <person name="Li D."/>
            <person name="Wei S."/>
            <person name="Han B."/>
            <person name="Jiang C."/>
            <person name="Yin Y."/>
            <person name="Xia T."/>
            <person name="Zhang Z."/>
            <person name="Bennetzen J.L."/>
            <person name="Zhao S."/>
            <person name="Wan X."/>
        </authorList>
    </citation>
    <scope>NUCLEOTIDE SEQUENCE [LARGE SCALE GENOMIC DNA]</scope>
    <source>
        <strain evidence="25">cv. Shuchazao</strain>
        <tissue evidence="24">Leaf</tissue>
    </source>
</reference>
<evidence type="ECO:0000256" key="13">
    <source>
        <dbReference type="ARBA" id="ARBA00022741"/>
    </source>
</evidence>
<keyword evidence="17 22" id="KW-0472">Membrane</keyword>
<evidence type="ECO:0000256" key="12">
    <source>
        <dbReference type="ARBA" id="ARBA00022737"/>
    </source>
</evidence>
<organism evidence="24 25">
    <name type="scientific">Camellia sinensis var. sinensis</name>
    <name type="common">China tea</name>
    <dbReference type="NCBI Taxonomy" id="542762"/>
    <lineage>
        <taxon>Eukaryota</taxon>
        <taxon>Viridiplantae</taxon>
        <taxon>Streptophyta</taxon>
        <taxon>Embryophyta</taxon>
        <taxon>Tracheophyta</taxon>
        <taxon>Spermatophyta</taxon>
        <taxon>Magnoliopsida</taxon>
        <taxon>eudicotyledons</taxon>
        <taxon>Gunneridae</taxon>
        <taxon>Pentapetalae</taxon>
        <taxon>asterids</taxon>
        <taxon>Ericales</taxon>
        <taxon>Theaceae</taxon>
        <taxon>Camellia</taxon>
    </lineage>
</organism>
<evidence type="ECO:0000256" key="2">
    <source>
        <dbReference type="ARBA" id="ARBA00004479"/>
    </source>
</evidence>
<keyword evidence="12" id="KW-0677">Repeat</keyword>
<keyword evidence="16 22" id="KW-1133">Transmembrane helix</keyword>
<dbReference type="InterPro" id="IPR000719">
    <property type="entry name" value="Prot_kinase_dom"/>
</dbReference>
<dbReference type="Pfam" id="PF00560">
    <property type="entry name" value="LRR_1"/>
    <property type="match status" value="1"/>
</dbReference>
<evidence type="ECO:0000313" key="25">
    <source>
        <dbReference type="Proteomes" id="UP000306102"/>
    </source>
</evidence>
<comment type="subcellular location">
    <subcellularLocation>
        <location evidence="1">Cell membrane</location>
        <topology evidence="1">Single-pass membrane protein</topology>
    </subcellularLocation>
    <subcellularLocation>
        <location evidence="2">Membrane</location>
        <topology evidence="2">Single-pass type I membrane protein</topology>
    </subcellularLocation>
</comment>
<dbReference type="PANTHER" id="PTHR48053:SF37">
    <property type="entry name" value="LEUCINE-RICH REPEAT PROTEIN KINASE FAMILY PROTEIN"/>
    <property type="match status" value="1"/>
</dbReference>
<evidence type="ECO:0000256" key="1">
    <source>
        <dbReference type="ARBA" id="ARBA00004162"/>
    </source>
</evidence>
<keyword evidence="18" id="KW-0675">Receptor</keyword>
<dbReference type="Pfam" id="PF08263">
    <property type="entry name" value="LRRNT_2"/>
    <property type="match status" value="1"/>
</dbReference>
<dbReference type="SUPFAM" id="SSF52058">
    <property type="entry name" value="L domain-like"/>
    <property type="match status" value="2"/>
</dbReference>
<dbReference type="Proteomes" id="UP000306102">
    <property type="component" value="Unassembled WGS sequence"/>
</dbReference>
<dbReference type="InterPro" id="IPR032675">
    <property type="entry name" value="LRR_dom_sf"/>
</dbReference>
<dbReference type="InterPro" id="IPR008271">
    <property type="entry name" value="Ser/Thr_kinase_AS"/>
</dbReference>
<feature type="domain" description="Protein kinase" evidence="23">
    <location>
        <begin position="682"/>
        <end position="1016"/>
    </location>
</feature>
<dbReference type="STRING" id="542762.A0A4V3WLB9"/>
<dbReference type="FunFam" id="1.10.510.10:FF:000358">
    <property type="entry name" value="Putative leucine-rich repeat receptor-like serine/threonine-protein kinase"/>
    <property type="match status" value="1"/>
</dbReference>
<protein>
    <recommendedName>
        <fullName evidence="4">non-specific serine/threonine protein kinase</fullName>
        <ecNumber evidence="4">2.7.11.1</ecNumber>
    </recommendedName>
</protein>
<evidence type="ECO:0000256" key="15">
    <source>
        <dbReference type="ARBA" id="ARBA00022840"/>
    </source>
</evidence>
<dbReference type="FunFam" id="3.80.10.10:FF:000095">
    <property type="entry name" value="LRR receptor-like serine/threonine-protein kinase GSO1"/>
    <property type="match status" value="1"/>
</dbReference>
<evidence type="ECO:0000256" key="18">
    <source>
        <dbReference type="ARBA" id="ARBA00023170"/>
    </source>
</evidence>
<dbReference type="GO" id="GO:0004674">
    <property type="term" value="F:protein serine/threonine kinase activity"/>
    <property type="evidence" value="ECO:0007669"/>
    <property type="project" value="UniProtKB-KW"/>
</dbReference>
<evidence type="ECO:0000256" key="10">
    <source>
        <dbReference type="ARBA" id="ARBA00022692"/>
    </source>
</evidence>
<dbReference type="FunFam" id="3.30.200.20:FF:000432">
    <property type="entry name" value="LRR receptor-like serine/threonine-protein kinase EFR"/>
    <property type="match status" value="1"/>
</dbReference>
<comment type="catalytic activity">
    <reaction evidence="20">
        <text>L-threonyl-[protein] + ATP = O-phospho-L-threonyl-[protein] + ADP + H(+)</text>
        <dbReference type="Rhea" id="RHEA:46608"/>
        <dbReference type="Rhea" id="RHEA-COMP:11060"/>
        <dbReference type="Rhea" id="RHEA-COMP:11605"/>
        <dbReference type="ChEBI" id="CHEBI:15378"/>
        <dbReference type="ChEBI" id="CHEBI:30013"/>
        <dbReference type="ChEBI" id="CHEBI:30616"/>
        <dbReference type="ChEBI" id="CHEBI:61977"/>
        <dbReference type="ChEBI" id="CHEBI:456216"/>
        <dbReference type="EC" id="2.7.11.1"/>
    </reaction>
</comment>
<dbReference type="FunFam" id="3.80.10.10:FF:000288">
    <property type="entry name" value="LRR receptor-like serine/threonine-protein kinase EFR"/>
    <property type="match status" value="1"/>
</dbReference>
<dbReference type="InterPro" id="IPR011009">
    <property type="entry name" value="Kinase-like_dom_sf"/>
</dbReference>
<evidence type="ECO:0000259" key="23">
    <source>
        <dbReference type="PROSITE" id="PS50011"/>
    </source>
</evidence>
<feature type="transmembrane region" description="Helical" evidence="22">
    <location>
        <begin position="625"/>
        <end position="650"/>
    </location>
</feature>
<keyword evidence="5" id="KW-1003">Cell membrane</keyword>
<keyword evidence="7" id="KW-0597">Phosphoprotein</keyword>
<evidence type="ECO:0000256" key="19">
    <source>
        <dbReference type="ARBA" id="ARBA00023180"/>
    </source>
</evidence>
<keyword evidence="9" id="KW-0808">Transferase</keyword>
<dbReference type="PROSITE" id="PS00108">
    <property type="entry name" value="PROTEIN_KINASE_ST"/>
    <property type="match status" value="1"/>
</dbReference>
<evidence type="ECO:0000256" key="17">
    <source>
        <dbReference type="ARBA" id="ARBA00023136"/>
    </source>
</evidence>
<dbReference type="Pfam" id="PF23598">
    <property type="entry name" value="LRR_14"/>
    <property type="match status" value="1"/>
</dbReference>
<comment type="similarity">
    <text evidence="3">Belongs to the protein kinase superfamily. Ser/Thr protein kinase family.</text>
</comment>
<keyword evidence="14" id="KW-0418">Kinase</keyword>
<dbReference type="SMART" id="SM00365">
    <property type="entry name" value="LRR_SD22"/>
    <property type="match status" value="4"/>
</dbReference>
<keyword evidence="19" id="KW-0325">Glycoprotein</keyword>
<evidence type="ECO:0000256" key="7">
    <source>
        <dbReference type="ARBA" id="ARBA00022553"/>
    </source>
</evidence>
<dbReference type="EC" id="2.7.11.1" evidence="4"/>
<dbReference type="InterPro" id="IPR001611">
    <property type="entry name" value="Leu-rich_rpt"/>
</dbReference>
<evidence type="ECO:0000256" key="22">
    <source>
        <dbReference type="SAM" id="Phobius"/>
    </source>
</evidence>
<keyword evidence="8" id="KW-0433">Leucine-rich repeat</keyword>
<dbReference type="InterPro" id="IPR051716">
    <property type="entry name" value="Plant_RL_S/T_kinase"/>
</dbReference>
<accession>A0A4V3WLB9</accession>
<evidence type="ECO:0000256" key="8">
    <source>
        <dbReference type="ARBA" id="ARBA00022614"/>
    </source>
</evidence>
<keyword evidence="25" id="KW-1185">Reference proteome</keyword>
<dbReference type="PROSITE" id="PS50011">
    <property type="entry name" value="PROTEIN_KINASE_DOM"/>
    <property type="match status" value="1"/>
</dbReference>
<evidence type="ECO:0000256" key="9">
    <source>
        <dbReference type="ARBA" id="ARBA00022679"/>
    </source>
</evidence>
<dbReference type="EMBL" id="SDRB02010808">
    <property type="protein sequence ID" value="THG04137.1"/>
    <property type="molecule type" value="Genomic_DNA"/>
</dbReference>
<evidence type="ECO:0000256" key="14">
    <source>
        <dbReference type="ARBA" id="ARBA00022777"/>
    </source>
</evidence>
<comment type="catalytic activity">
    <reaction evidence="21">
        <text>L-seryl-[protein] + ATP = O-phospho-L-seryl-[protein] + ADP + H(+)</text>
        <dbReference type="Rhea" id="RHEA:17989"/>
        <dbReference type="Rhea" id="RHEA-COMP:9863"/>
        <dbReference type="Rhea" id="RHEA-COMP:11604"/>
        <dbReference type="ChEBI" id="CHEBI:15378"/>
        <dbReference type="ChEBI" id="CHEBI:29999"/>
        <dbReference type="ChEBI" id="CHEBI:30616"/>
        <dbReference type="ChEBI" id="CHEBI:83421"/>
        <dbReference type="ChEBI" id="CHEBI:456216"/>
        <dbReference type="EC" id="2.7.11.1"/>
    </reaction>
</comment>
<keyword evidence="11" id="KW-0732">Signal</keyword>
<evidence type="ECO:0000256" key="21">
    <source>
        <dbReference type="ARBA" id="ARBA00048679"/>
    </source>
</evidence>
<dbReference type="InterPro" id="IPR003591">
    <property type="entry name" value="Leu-rich_rpt_typical-subtyp"/>
</dbReference>
<dbReference type="Gene3D" id="3.80.10.10">
    <property type="entry name" value="Ribonuclease Inhibitor"/>
    <property type="match status" value="4"/>
</dbReference>
<evidence type="ECO:0000256" key="4">
    <source>
        <dbReference type="ARBA" id="ARBA00012513"/>
    </source>
</evidence>
<dbReference type="Gene3D" id="3.30.200.20">
    <property type="entry name" value="Phosphorylase Kinase, domain 1"/>
    <property type="match status" value="1"/>
</dbReference>
<dbReference type="AlphaFoldDB" id="A0A4V3WLB9"/>
<gene>
    <name evidence="24" type="ORF">TEA_015478</name>
</gene>
<dbReference type="Gene3D" id="1.10.510.10">
    <property type="entry name" value="Transferase(Phosphotransferase) domain 1"/>
    <property type="match status" value="1"/>
</dbReference>
<dbReference type="InterPro" id="IPR046533">
    <property type="entry name" value="DUF6598"/>
</dbReference>
<evidence type="ECO:0000256" key="16">
    <source>
        <dbReference type="ARBA" id="ARBA00022989"/>
    </source>
</evidence>
<evidence type="ECO:0000256" key="3">
    <source>
        <dbReference type="ARBA" id="ARBA00008684"/>
    </source>
</evidence>
<name>A0A4V3WLB9_CAMSN</name>
<evidence type="ECO:0000313" key="24">
    <source>
        <dbReference type="EMBL" id="THG04137.1"/>
    </source>
</evidence>
<sequence length="1115" mass="122884">MDSEIRLMPLHSTYLQRHIFLAFITLLQFTQTLTHDTFSASFGRNETDHLALLAFKSSITLDPEGLLSSWNNSFDFCEWEGVICGHRHRRVTVLNLASRGLVGSLSPYMGNLSFLMEIRLSNNIFKGEIPPQIGHLKMLKRLHLYNNSTEGEIPVNLSRCSNLDYLHLGLNMLVGKIPEELNLLSKLTFLAIQGNNLTGTIPHSLGNITSLELISAAGNLLVGTIPVSLSQLKNLTALGFGDNKLSGTIPPSIYNLSSLTILSFPQNQLHGSLPPGLGFLLPQLQYLQLADNQFAGPLPVSLSNIGEPDEMNFLGSLTNCTNLVGLDLKDNQLRGALQNNVGNLSAQLLYLSLDGNQIYGDIPSTIGYLVNVETLGLAYNQFTGRIPTNVVNLQKLQRLFVSDNKLSGKIPDSIGNLSLLNELSLGNNRLEGTIPSSLGSCQQLLLLELDQNNLNGTIPRQLFDLSTLSISLNLARNHLSGLIPIELGNLKNLAQLDLSENQLSGEIPSSLGSCTSLEYLYLEGNFFQGSIPSSLSSLKGIQNFDFSHNNFSGQNPVYLEYFSLKILNLSFNDFEGEVPTKGVFANASAISITGNKRLCGGISELQLPKCPINESQKKKMSVARLIRLIIITTSATTGVILVTCLIFCWFKKKQRNMPSGSLLRRSLLKVSYGELFKVTDGFSSENLIGAGHFGSVYKGIVDKDASIVAIRVLNLLHREASKSFMAECEALRNIKHRNLVNTITSRSTIDFQGNAFKALVYEFMPNGSLERWLHSCMETDDGQDKIQKLNLLERINIAIDVACALDYLHNHCQKSIVHCDLKPANILLDSDMTAHVGDFGLARFLPQLMNPNESSSMGIRGTVGYAAPEYGLGNEVSTSGDVYSYGILLLEMMTGRRPTDPMFEGGLNLHSFGRIALPDRVLEIVDPTLLNNDDSEAQAEVEEAKSKWDSTQLRNGSTTEECLVSMVKIGVECSMESPQDRTNITNAVHELHFLRGILMQPEQRHKQEQLKSNPWYDEPLYDDVPGKNGSVTVNYIVLRNAVEATVEVTLVNRGGENWLHVYGLLTAHNGNFMNDSTSSRISKTCFAEIAKEGAMTLFGFPELVAKFKKLSPKNF</sequence>
<evidence type="ECO:0000256" key="5">
    <source>
        <dbReference type="ARBA" id="ARBA00022475"/>
    </source>
</evidence>
<dbReference type="Pfam" id="PF13855">
    <property type="entry name" value="LRR_8"/>
    <property type="match status" value="1"/>
</dbReference>
<keyword evidence="6" id="KW-0723">Serine/threonine-protein kinase</keyword>
<dbReference type="PANTHER" id="PTHR48053">
    <property type="entry name" value="LEUCINE RICH REPEAT FAMILY PROTEIN, EXPRESSED"/>
    <property type="match status" value="1"/>
</dbReference>
<dbReference type="GO" id="GO:0005886">
    <property type="term" value="C:plasma membrane"/>
    <property type="evidence" value="ECO:0007669"/>
    <property type="project" value="UniProtKB-SubCell"/>
</dbReference>
<dbReference type="SMART" id="SM00369">
    <property type="entry name" value="LRR_TYP"/>
    <property type="match status" value="6"/>
</dbReference>
<evidence type="ECO:0000256" key="6">
    <source>
        <dbReference type="ARBA" id="ARBA00022527"/>
    </source>
</evidence>
<dbReference type="InterPro" id="IPR055414">
    <property type="entry name" value="LRR_R13L4/SHOC2-like"/>
</dbReference>
<dbReference type="Pfam" id="PF20241">
    <property type="entry name" value="DUF6598"/>
    <property type="match status" value="1"/>
</dbReference>
<dbReference type="GO" id="GO:0051707">
    <property type="term" value="P:response to other organism"/>
    <property type="evidence" value="ECO:0007669"/>
    <property type="project" value="UniProtKB-ARBA"/>
</dbReference>
<keyword evidence="13" id="KW-0547">Nucleotide-binding</keyword>
<keyword evidence="10 22" id="KW-0812">Transmembrane</keyword>
<dbReference type="InterPro" id="IPR013210">
    <property type="entry name" value="LRR_N_plant-typ"/>
</dbReference>
<keyword evidence="15" id="KW-0067">ATP-binding</keyword>
<comment type="caution">
    <text evidence="24">The sequence shown here is derived from an EMBL/GenBank/DDBJ whole genome shotgun (WGS) entry which is preliminary data.</text>
</comment>
<dbReference type="GO" id="GO:0005524">
    <property type="term" value="F:ATP binding"/>
    <property type="evidence" value="ECO:0007669"/>
    <property type="project" value="UniProtKB-KW"/>
</dbReference>
<evidence type="ECO:0000256" key="11">
    <source>
        <dbReference type="ARBA" id="ARBA00022729"/>
    </source>
</evidence>